<dbReference type="OrthoDB" id="4558116at2"/>
<keyword evidence="1" id="KW-1133">Transmembrane helix</keyword>
<dbReference type="RefSeq" id="WP_103958279.1">
    <property type="nucleotide sequence ID" value="NZ_FNVT01000006.1"/>
</dbReference>
<keyword evidence="1" id="KW-0812">Transmembrane</keyword>
<accession>A0A1H6DUG6</accession>
<feature type="transmembrane region" description="Helical" evidence="1">
    <location>
        <begin position="16"/>
        <end position="36"/>
    </location>
</feature>
<gene>
    <name evidence="2" type="ORF">SAMN05444920_106375</name>
</gene>
<name>A0A1H6DUG6_9ACTN</name>
<dbReference type="EMBL" id="FNVT01000006">
    <property type="protein sequence ID" value="SEG89022.1"/>
    <property type="molecule type" value="Genomic_DNA"/>
</dbReference>
<dbReference type="AlphaFoldDB" id="A0A1H6DUG6"/>
<protein>
    <submittedName>
        <fullName evidence="2">Uncharacterized protein</fullName>
    </submittedName>
</protein>
<evidence type="ECO:0000256" key="1">
    <source>
        <dbReference type="SAM" id="Phobius"/>
    </source>
</evidence>
<dbReference type="Proteomes" id="UP000236732">
    <property type="component" value="Unassembled WGS sequence"/>
</dbReference>
<keyword evidence="1" id="KW-0472">Membrane</keyword>
<keyword evidence="3" id="KW-1185">Reference proteome</keyword>
<reference evidence="2 3" key="1">
    <citation type="submission" date="2016-10" db="EMBL/GenBank/DDBJ databases">
        <authorList>
            <person name="de Groot N.N."/>
        </authorList>
    </citation>
    <scope>NUCLEOTIDE SEQUENCE [LARGE SCALE GENOMIC DNA]</scope>
    <source>
        <strain evidence="2 3">CGMCC 4.7037</strain>
    </source>
</reference>
<proteinExistence type="predicted"/>
<sequence>MADERSFASTSLPRHLARGAVGFGALICSVALIPVVGPVSLLLAAVGVLAFRGCPTCWAIGLVQTISRGRLRRSCSDGVCELKVAGRPRPAEGWLRQNPR</sequence>
<feature type="transmembrane region" description="Helical" evidence="1">
    <location>
        <begin position="42"/>
        <end position="63"/>
    </location>
</feature>
<evidence type="ECO:0000313" key="3">
    <source>
        <dbReference type="Proteomes" id="UP000236732"/>
    </source>
</evidence>
<organism evidence="2 3">
    <name type="scientific">Nonomuraea solani</name>
    <dbReference type="NCBI Taxonomy" id="1144553"/>
    <lineage>
        <taxon>Bacteria</taxon>
        <taxon>Bacillati</taxon>
        <taxon>Actinomycetota</taxon>
        <taxon>Actinomycetes</taxon>
        <taxon>Streptosporangiales</taxon>
        <taxon>Streptosporangiaceae</taxon>
        <taxon>Nonomuraea</taxon>
    </lineage>
</organism>
<evidence type="ECO:0000313" key="2">
    <source>
        <dbReference type="EMBL" id="SEG89022.1"/>
    </source>
</evidence>